<evidence type="ECO:0000256" key="6">
    <source>
        <dbReference type="ARBA" id="ARBA00022737"/>
    </source>
</evidence>
<dbReference type="FunFam" id="2.40.10.10:FF:000120">
    <property type="entry name" value="Putative serine protease"/>
    <property type="match status" value="1"/>
</dbReference>
<dbReference type="PANTHER" id="PTHR24255">
    <property type="entry name" value="COMPLEMENT COMPONENT 1, S SUBCOMPONENT-RELATED"/>
    <property type="match status" value="1"/>
</dbReference>
<keyword evidence="7" id="KW-0378">Hydrolase</keyword>
<feature type="domain" description="CUB" evidence="15">
    <location>
        <begin position="235"/>
        <end position="347"/>
    </location>
</feature>
<evidence type="ECO:0000256" key="1">
    <source>
        <dbReference type="ARBA" id="ARBA00022536"/>
    </source>
</evidence>
<dbReference type="EnsemblMetazoa" id="XM_022796505">
    <property type="protein sequence ID" value="XP_022652240"/>
    <property type="gene ID" value="LOC111246622"/>
</dbReference>
<dbReference type="SUPFAM" id="SSF48726">
    <property type="entry name" value="Immunoglobulin"/>
    <property type="match status" value="2"/>
</dbReference>
<evidence type="ECO:0000259" key="17">
    <source>
        <dbReference type="PROSITE" id="PS50835"/>
    </source>
</evidence>
<feature type="domain" description="CUB" evidence="15">
    <location>
        <begin position="110"/>
        <end position="224"/>
    </location>
</feature>
<keyword evidence="6" id="KW-0677">Repeat</keyword>
<protein>
    <recommendedName>
        <fullName evidence="13">limulus clotting factor C</fullName>
        <ecNumber evidence="13">3.4.21.84</ecNumber>
    </recommendedName>
</protein>
<dbReference type="GO" id="GO:0007155">
    <property type="term" value="P:cell adhesion"/>
    <property type="evidence" value="ECO:0007669"/>
    <property type="project" value="UniProtKB-KW"/>
</dbReference>
<dbReference type="Proteomes" id="UP000594260">
    <property type="component" value="Unplaced"/>
</dbReference>
<dbReference type="OrthoDB" id="546450at2759"/>
<dbReference type="PROSITE" id="PS01180">
    <property type="entry name" value="CUB"/>
    <property type="match status" value="3"/>
</dbReference>
<dbReference type="KEGG" id="vde:111246622"/>
<dbReference type="Pfam" id="PF00431">
    <property type="entry name" value="CUB"/>
    <property type="match status" value="3"/>
</dbReference>
<comment type="catalytic activity">
    <reaction evidence="12">
        <text>Selective cleavage of 103-Arg-|-Ser-104 and 124-Ile-|-Ile-125 bonds in Limulus clotting factor B to form activated factor B. Cleavage of -Pro-Arg-|-Xaa- bonds in synthetic substrates.</text>
        <dbReference type="EC" id="3.4.21.84"/>
    </reaction>
</comment>
<dbReference type="Gene3D" id="2.60.40.10">
    <property type="entry name" value="Immunoglobulins"/>
    <property type="match status" value="1"/>
</dbReference>
<dbReference type="SUPFAM" id="SSF50494">
    <property type="entry name" value="Trypsin-like serine proteases"/>
    <property type="match status" value="1"/>
</dbReference>
<dbReference type="CDD" id="cd00190">
    <property type="entry name" value="Tryp_SPc"/>
    <property type="match status" value="1"/>
</dbReference>
<name>A0A7M7JHZ3_VARDE</name>
<evidence type="ECO:0000256" key="5">
    <source>
        <dbReference type="ARBA" id="ARBA00022734"/>
    </source>
</evidence>
<dbReference type="SMART" id="SM00042">
    <property type="entry name" value="CUB"/>
    <property type="match status" value="3"/>
</dbReference>
<dbReference type="GO" id="GO:0005615">
    <property type="term" value="C:extracellular space"/>
    <property type="evidence" value="ECO:0007669"/>
    <property type="project" value="TreeGrafter"/>
</dbReference>
<evidence type="ECO:0000256" key="9">
    <source>
        <dbReference type="ARBA" id="ARBA00022825"/>
    </source>
</evidence>
<evidence type="ECO:0000256" key="14">
    <source>
        <dbReference type="PROSITE-ProRule" id="PRU00059"/>
    </source>
</evidence>
<dbReference type="PROSITE" id="PS50835">
    <property type="entry name" value="IG_LIKE"/>
    <property type="match status" value="2"/>
</dbReference>
<keyword evidence="1" id="KW-0245">EGF-like domain</keyword>
<dbReference type="PRINTS" id="PR00722">
    <property type="entry name" value="CHYMOTRYPSIN"/>
</dbReference>
<evidence type="ECO:0000259" key="16">
    <source>
        <dbReference type="PROSITE" id="PS50240"/>
    </source>
</evidence>
<keyword evidence="8" id="KW-0353">Hemolymph clotting</keyword>
<evidence type="ECO:0000256" key="11">
    <source>
        <dbReference type="ARBA" id="ARBA00023157"/>
    </source>
</evidence>
<evidence type="ECO:0000256" key="4">
    <source>
        <dbReference type="ARBA" id="ARBA00022729"/>
    </source>
</evidence>
<dbReference type="PANTHER" id="PTHR24255:SF38">
    <property type="entry name" value="MANNAN-BINDING LECTIN SERINE PROTEASE 1-LIKE"/>
    <property type="match status" value="1"/>
</dbReference>
<keyword evidence="2" id="KW-0768">Sushi</keyword>
<dbReference type="Gene3D" id="2.60.120.290">
    <property type="entry name" value="Spermadhesin, CUB domain"/>
    <property type="match status" value="3"/>
</dbReference>
<keyword evidence="3" id="KW-0645">Protease</keyword>
<dbReference type="AlphaFoldDB" id="A0A7M7JHZ3"/>
<keyword evidence="9" id="KW-0720">Serine protease</keyword>
<keyword evidence="10" id="KW-0130">Cell adhesion</keyword>
<dbReference type="InterPro" id="IPR036179">
    <property type="entry name" value="Ig-like_dom_sf"/>
</dbReference>
<dbReference type="InParanoid" id="A0A7M7JHZ3"/>
<feature type="disulfide bond" evidence="14">
    <location>
        <begin position="359"/>
        <end position="386"/>
    </location>
</feature>
<evidence type="ECO:0000256" key="12">
    <source>
        <dbReference type="ARBA" id="ARBA00052079"/>
    </source>
</evidence>
<dbReference type="InterPro" id="IPR000859">
    <property type="entry name" value="CUB_dom"/>
</dbReference>
<dbReference type="SUPFAM" id="SSF49854">
    <property type="entry name" value="Spermadhesin, CUB domain"/>
    <property type="match status" value="3"/>
</dbReference>
<evidence type="ECO:0000256" key="10">
    <source>
        <dbReference type="ARBA" id="ARBA00022889"/>
    </source>
</evidence>
<evidence type="ECO:0000256" key="13">
    <source>
        <dbReference type="ARBA" id="ARBA00066707"/>
    </source>
</evidence>
<feature type="domain" description="CUB" evidence="15">
    <location>
        <begin position="359"/>
        <end position="479"/>
    </location>
</feature>
<evidence type="ECO:0000256" key="2">
    <source>
        <dbReference type="ARBA" id="ARBA00022659"/>
    </source>
</evidence>
<organism evidence="18 19">
    <name type="scientific">Varroa destructor</name>
    <name type="common">Honeybee mite</name>
    <dbReference type="NCBI Taxonomy" id="109461"/>
    <lineage>
        <taxon>Eukaryota</taxon>
        <taxon>Metazoa</taxon>
        <taxon>Ecdysozoa</taxon>
        <taxon>Arthropoda</taxon>
        <taxon>Chelicerata</taxon>
        <taxon>Arachnida</taxon>
        <taxon>Acari</taxon>
        <taxon>Parasitiformes</taxon>
        <taxon>Mesostigmata</taxon>
        <taxon>Gamasina</taxon>
        <taxon>Dermanyssoidea</taxon>
        <taxon>Varroidae</taxon>
        <taxon>Varroa</taxon>
    </lineage>
</organism>
<keyword evidence="11 14" id="KW-1015">Disulfide bond</keyword>
<dbReference type="PROSITE" id="PS50240">
    <property type="entry name" value="TRYPSIN_DOM"/>
    <property type="match status" value="1"/>
</dbReference>
<dbReference type="RefSeq" id="XP_022652240.1">
    <property type="nucleotide sequence ID" value="XM_022796505.1"/>
</dbReference>
<sequence>MPACGIRDSNHVIDKSNVLGVVPCWGGGNVYIHSNGSYLCTTTLRSNDKAATMNRKTFNELLHRMLHFGQVSFRMSIALVIVLQVTYHLASASGSSEEAAFSPAPLDPGCTFDVPVNEVRGTLTSPGYPHGYPNNAHCRWNLVAQSGNITLVVLKFLVEFSIDCGRYDHLKISTGRPSKRLQTFCGTNLPEGEVIKTNSSIVTLEFVSDSNFNDNGFKIEYFTNTVKDIAKGTSCNRVLTASRGQFSSPGYPVAYTANEHCETLLSVEAGHVVSINFEDIALESSTKCEGDFVELFDGTSTGSPSLGRFCGKARVRGLTTSTNNALIVFHSDDVFQDAGFNATYEAIKPGVDVTLEGPCGVTRGSAHNGMLTSPNWPKKYGANQKCLIRLNATRSRLIEISFEYFLLERSPNCAADFFEIHDKGPAENSLDSGWRPVYRLCGDGVARKKVVSSSNELQLVFSSDGFSEVGGFKLTYRMVTPAVEKVTEAPSMVPLPLLPPDTMFRQVFPQSIVSLKSGEEYAVQCMPKNLNARLTWYKDGVPLFLNSTLSPYLEFASEFVLYIRKMHSEIAGNFRCALELQNKRSEMTLQLSLIEPVIEQQSLPCNFSVRPLKDKNSTSGETPFFSCIARHRNRLKLNYRWLRNMQPLRTYVQGNTDPGNSSTSEIVHNRFRSTLTQDGMYIREASWTDSGVYSCVVTDSKNNCSLKTSAVLRVKPKDNMNDVCGRPKFASVYSRVNHAQNSKIIAGTTARIGSHPWMVMLWTPKKKAFCGGSLLNQRWVLTAAHCLVNFHEDGNDISLALGKHDQTKEEDNEVIAKIEKFYIHPDFDPSTYDSDLALIRMNIEIQFTDYIMPICLGEADFIRKTFFNYKDLRYGAVAGWGKLSEGGGQPRFLQEIKLPLVEPDKCRASTTHPVTSNMFCAGYNQDIVGDACKGDSGGGFTVESAGRWYAIGVVSWGVGCGRAGHYGFYIKLDNYHTWIKDRISY</sequence>
<evidence type="ECO:0000256" key="3">
    <source>
        <dbReference type="ARBA" id="ARBA00022670"/>
    </source>
</evidence>
<dbReference type="GO" id="GO:0006508">
    <property type="term" value="P:proteolysis"/>
    <property type="evidence" value="ECO:0007669"/>
    <property type="project" value="UniProtKB-KW"/>
</dbReference>
<dbReference type="Gene3D" id="2.40.10.10">
    <property type="entry name" value="Trypsin-like serine proteases"/>
    <property type="match status" value="2"/>
</dbReference>
<evidence type="ECO:0000259" key="15">
    <source>
        <dbReference type="PROSITE" id="PS01180"/>
    </source>
</evidence>
<dbReference type="FunFam" id="2.60.120.290:FF:000005">
    <property type="entry name" value="Procollagen C-endopeptidase enhancer 1"/>
    <property type="match status" value="1"/>
</dbReference>
<dbReference type="GO" id="GO:0004252">
    <property type="term" value="F:serine-type endopeptidase activity"/>
    <property type="evidence" value="ECO:0007669"/>
    <property type="project" value="InterPro"/>
</dbReference>
<dbReference type="GeneID" id="111246622"/>
<evidence type="ECO:0000313" key="19">
    <source>
        <dbReference type="Proteomes" id="UP000594260"/>
    </source>
</evidence>
<dbReference type="InterPro" id="IPR003599">
    <property type="entry name" value="Ig_sub"/>
</dbReference>
<feature type="domain" description="Peptidase S1" evidence="16">
    <location>
        <begin position="744"/>
        <end position="984"/>
    </location>
</feature>
<dbReference type="InterPro" id="IPR013783">
    <property type="entry name" value="Ig-like_fold"/>
</dbReference>
<dbReference type="Pfam" id="PF00089">
    <property type="entry name" value="Trypsin"/>
    <property type="match status" value="1"/>
</dbReference>
<evidence type="ECO:0000313" key="18">
    <source>
        <dbReference type="EnsemblMetazoa" id="XP_022652240"/>
    </source>
</evidence>
<feature type="domain" description="Ig-like" evidence="17">
    <location>
        <begin position="490"/>
        <end position="592"/>
    </location>
</feature>
<dbReference type="EC" id="3.4.21.84" evidence="13"/>
<reference evidence="18" key="1">
    <citation type="submission" date="2021-01" db="UniProtKB">
        <authorList>
            <consortium name="EnsemblMetazoa"/>
        </authorList>
    </citation>
    <scope>IDENTIFICATION</scope>
</reference>
<dbReference type="OMA" id="ENSSCWT"/>
<dbReference type="CDD" id="cd00096">
    <property type="entry name" value="Ig"/>
    <property type="match status" value="1"/>
</dbReference>
<dbReference type="GO" id="GO:0030246">
    <property type="term" value="F:carbohydrate binding"/>
    <property type="evidence" value="ECO:0007669"/>
    <property type="project" value="UniProtKB-KW"/>
</dbReference>
<dbReference type="SMART" id="SM00409">
    <property type="entry name" value="IG"/>
    <property type="match status" value="2"/>
</dbReference>
<dbReference type="PROSITE" id="PS00134">
    <property type="entry name" value="TRYPSIN_HIS"/>
    <property type="match status" value="1"/>
</dbReference>
<feature type="domain" description="Ig-like" evidence="17">
    <location>
        <begin position="596"/>
        <end position="713"/>
    </location>
</feature>
<evidence type="ECO:0000256" key="7">
    <source>
        <dbReference type="ARBA" id="ARBA00022801"/>
    </source>
</evidence>
<keyword evidence="19" id="KW-1185">Reference proteome</keyword>
<dbReference type="InterPro" id="IPR043504">
    <property type="entry name" value="Peptidase_S1_PA_chymotrypsin"/>
</dbReference>
<dbReference type="InterPro" id="IPR001314">
    <property type="entry name" value="Peptidase_S1A"/>
</dbReference>
<evidence type="ECO:0000256" key="8">
    <source>
        <dbReference type="ARBA" id="ARBA00022820"/>
    </source>
</evidence>
<dbReference type="CDD" id="cd00041">
    <property type="entry name" value="CUB"/>
    <property type="match status" value="3"/>
</dbReference>
<dbReference type="InterPro" id="IPR035914">
    <property type="entry name" value="Sperma_CUB_dom_sf"/>
</dbReference>
<dbReference type="InterPro" id="IPR001254">
    <property type="entry name" value="Trypsin_dom"/>
</dbReference>
<dbReference type="InterPro" id="IPR009003">
    <property type="entry name" value="Peptidase_S1_PA"/>
</dbReference>
<comment type="caution">
    <text evidence="14">Lacks conserved residue(s) required for the propagation of feature annotation.</text>
</comment>
<accession>A0A7M7JHZ3</accession>
<dbReference type="FunFam" id="2.60.120.290:FF:000013">
    <property type="entry name" value="Membrane frizzled-related protein"/>
    <property type="match status" value="1"/>
</dbReference>
<keyword evidence="5" id="KW-0430">Lectin</keyword>
<dbReference type="InterPro" id="IPR018114">
    <property type="entry name" value="TRYPSIN_HIS"/>
</dbReference>
<dbReference type="GO" id="GO:0042381">
    <property type="term" value="P:hemolymph coagulation"/>
    <property type="evidence" value="ECO:0007669"/>
    <property type="project" value="UniProtKB-KW"/>
</dbReference>
<keyword evidence="4" id="KW-0732">Signal</keyword>
<proteinExistence type="predicted"/>
<dbReference type="InterPro" id="IPR007110">
    <property type="entry name" value="Ig-like_dom"/>
</dbReference>
<dbReference type="SMART" id="SM00020">
    <property type="entry name" value="Tryp_SPc"/>
    <property type="match status" value="1"/>
</dbReference>